<dbReference type="Proteomes" id="UP000799424">
    <property type="component" value="Unassembled WGS sequence"/>
</dbReference>
<evidence type="ECO:0008006" key="4">
    <source>
        <dbReference type="Google" id="ProtNLM"/>
    </source>
</evidence>
<keyword evidence="1" id="KW-0732">Signal</keyword>
<evidence type="ECO:0000313" key="3">
    <source>
        <dbReference type="Proteomes" id="UP000799424"/>
    </source>
</evidence>
<dbReference type="PROSITE" id="PS51257">
    <property type="entry name" value="PROKAR_LIPOPROTEIN"/>
    <property type="match status" value="1"/>
</dbReference>
<feature type="chain" id="PRO_5025685048" description="SRCR domain-containing protein" evidence="1">
    <location>
        <begin position="21"/>
        <end position="1181"/>
    </location>
</feature>
<dbReference type="OrthoDB" id="3766157at2759"/>
<keyword evidence="3" id="KW-1185">Reference proteome</keyword>
<evidence type="ECO:0000313" key="2">
    <source>
        <dbReference type="EMBL" id="KAF2829946.1"/>
    </source>
</evidence>
<dbReference type="EMBL" id="MU006220">
    <property type="protein sequence ID" value="KAF2829946.1"/>
    <property type="molecule type" value="Genomic_DNA"/>
</dbReference>
<reference evidence="2" key="1">
    <citation type="journal article" date="2020" name="Stud. Mycol.">
        <title>101 Dothideomycetes genomes: a test case for predicting lifestyles and emergence of pathogens.</title>
        <authorList>
            <person name="Haridas S."/>
            <person name="Albert R."/>
            <person name="Binder M."/>
            <person name="Bloem J."/>
            <person name="Labutti K."/>
            <person name="Salamov A."/>
            <person name="Andreopoulos B."/>
            <person name="Baker S."/>
            <person name="Barry K."/>
            <person name="Bills G."/>
            <person name="Bluhm B."/>
            <person name="Cannon C."/>
            <person name="Castanera R."/>
            <person name="Culley D."/>
            <person name="Daum C."/>
            <person name="Ezra D."/>
            <person name="Gonzalez J."/>
            <person name="Henrissat B."/>
            <person name="Kuo A."/>
            <person name="Liang C."/>
            <person name="Lipzen A."/>
            <person name="Lutzoni F."/>
            <person name="Magnuson J."/>
            <person name="Mondo S."/>
            <person name="Nolan M."/>
            <person name="Ohm R."/>
            <person name="Pangilinan J."/>
            <person name="Park H.-J."/>
            <person name="Ramirez L."/>
            <person name="Alfaro M."/>
            <person name="Sun H."/>
            <person name="Tritt A."/>
            <person name="Yoshinaga Y."/>
            <person name="Zwiers L.-H."/>
            <person name="Turgeon B."/>
            <person name="Goodwin S."/>
            <person name="Spatafora J."/>
            <person name="Crous P."/>
            <person name="Grigoriev I."/>
        </authorList>
    </citation>
    <scope>NUCLEOTIDE SEQUENCE</scope>
    <source>
        <strain evidence="2">CBS 113818</strain>
    </source>
</reference>
<organism evidence="2 3">
    <name type="scientific">Ophiobolus disseminans</name>
    <dbReference type="NCBI Taxonomy" id="1469910"/>
    <lineage>
        <taxon>Eukaryota</taxon>
        <taxon>Fungi</taxon>
        <taxon>Dikarya</taxon>
        <taxon>Ascomycota</taxon>
        <taxon>Pezizomycotina</taxon>
        <taxon>Dothideomycetes</taxon>
        <taxon>Pleosporomycetidae</taxon>
        <taxon>Pleosporales</taxon>
        <taxon>Pleosporineae</taxon>
        <taxon>Phaeosphaeriaceae</taxon>
        <taxon>Ophiobolus</taxon>
    </lineage>
</organism>
<evidence type="ECO:0000256" key="1">
    <source>
        <dbReference type="SAM" id="SignalP"/>
    </source>
</evidence>
<sequence length="1181" mass="126019">MKLLQVALAGLAGLVGLAACAGVPPTANWVNDASGKYVCKGLTIECCAYNNSACSWVETCAKGCFDTGNGALCVDRVSVEKKSEADASAAASCETLPALRYWVYKCNGATALKCMEQNDHCLESKDCLGGCTELGSGNVKCCDNSTLSARDEPKDKLTSRGECRNFRYQCQAYTVEECEDKTNACYFKALCQGQCTEDESGSVKCCDKSALRTRREAEVVAPNSARNSPEDGPIAPTSCVQRNANKTQFWQCRNNDVMRCTDHDGSCSFYETCEGGCTATAVGRGVVCCGKWSSDTKHEAEAATSHNINTRGENTDAFIDDSQGENIGVSGERRKCSSTHRGVLTCIEGFCSVRPGDYCEANESCRDSCGCCKKDSKHNLKLMTRSPPNDERSEQDMTHAWQLCTPGLYWCHPYKINELLVCDAERNWIVSADCGSIDGASYCRGPDRPGTDHHCDCRNNAHDSHLEADINTAHDSLPNAEISPRQVEPDWSDCVPGEIWCNLYDTAYLLTCNAEKRWKVSAFCGRVKGNGCCRGPSNPGSEHHCDCRSTERDLFGSAEDGANTPTTLIKAASSASPALAPDSKVKKAANPITLAKGSAENPSAQVACSTPAEYSCFGQWLILCSPDHVWIYSSDCGTTSTGNGCCRNTMAGGQPSAVCDCRGLPGGPPSLALDVNVVKKAANPVAPAKGSDEDSPGAISCSTPGDYNCQTGFQWLIICSPDHVWVWSADCGTVSTGVGCCKATHVDGQLSAVCDCRGLPGGPPTLEPAVNAEAPAVKTIVTPAIATPDKRSTKDLALRTGHHCDWPGAYWCAEGNEWVYVCSPEHEWKYSAYCGKTSQGVGCCRISTSPDGQQSATCDCRGLPGGPPLLARDAASTPEKRADTAPVLAAGASCLRPGNVECTGGGMAILTCSPQYEWYISVLCGGQGCCRTDGTNAYCACRGRSDTPRALEGGAAPEKRSTDESEITAAECTPGQYSCDQASFNWIIVCTPTGKWLKMSYCGQTSLGYGCCRGSSISGGAPSCDCRNLPGGPTAAKRSIGDEASPEVGSSLQDPIEAPCTPGTYRCSRRDQDKIQVCAQTKKWVLSAVCCGVHTCEFSPTYPVPKCRCGNAARGLESGWNRELDGPQDPDEPGFCTPGRYTCGDRETRVYVCDWNGNWQRSAICKVGMCRRGDKHDAYCM</sequence>
<feature type="signal peptide" evidence="1">
    <location>
        <begin position="1"/>
        <end position="20"/>
    </location>
</feature>
<accession>A0A6A7A9R4</accession>
<gene>
    <name evidence="2" type="ORF">CC86DRAFT_403278</name>
</gene>
<protein>
    <recommendedName>
        <fullName evidence="4">SRCR domain-containing protein</fullName>
    </recommendedName>
</protein>
<dbReference type="AlphaFoldDB" id="A0A6A7A9R4"/>
<proteinExistence type="predicted"/>
<name>A0A6A7A9R4_9PLEO</name>